<evidence type="ECO:0000256" key="2">
    <source>
        <dbReference type="ARBA" id="ARBA00022801"/>
    </source>
</evidence>
<name>A0A0J1GVV6_9GAMM</name>
<dbReference type="GO" id="GO:0008270">
    <property type="term" value="F:zinc ion binding"/>
    <property type="evidence" value="ECO:0007669"/>
    <property type="project" value="InterPro"/>
</dbReference>
<dbReference type="GO" id="GO:0004222">
    <property type="term" value="F:metalloendopeptidase activity"/>
    <property type="evidence" value="ECO:0007669"/>
    <property type="project" value="InterPro"/>
</dbReference>
<dbReference type="AlphaFoldDB" id="A0A0J1GVV6"/>
<keyword evidence="8" id="KW-1185">Reference proteome</keyword>
<dbReference type="InterPro" id="IPR001842">
    <property type="entry name" value="Peptidase_M36"/>
</dbReference>
<dbReference type="STRING" id="320778.ABT57_24400"/>
<evidence type="ECO:0000256" key="3">
    <source>
        <dbReference type="SAM" id="MobiDB-lite"/>
    </source>
</evidence>
<dbReference type="PROSITE" id="PS51829">
    <property type="entry name" value="P_HOMO_B"/>
    <property type="match status" value="1"/>
</dbReference>
<dbReference type="RefSeq" id="WP_047887873.1">
    <property type="nucleotide sequence ID" value="NZ_LDOU01000039.1"/>
</dbReference>
<organism evidence="7 8">
    <name type="scientific">Photobacterium ganghwense</name>
    <dbReference type="NCBI Taxonomy" id="320778"/>
    <lineage>
        <taxon>Bacteria</taxon>
        <taxon>Pseudomonadati</taxon>
        <taxon>Pseudomonadota</taxon>
        <taxon>Gammaproteobacteria</taxon>
        <taxon>Vibrionales</taxon>
        <taxon>Vibrionaceae</taxon>
        <taxon>Photobacterium</taxon>
    </lineage>
</organism>
<evidence type="ECO:0000259" key="6">
    <source>
        <dbReference type="PROSITE" id="PS51829"/>
    </source>
</evidence>
<evidence type="ECO:0000313" key="7">
    <source>
        <dbReference type="EMBL" id="KLV03756.1"/>
    </source>
</evidence>
<comment type="caution">
    <text evidence="7">The sequence shown here is derived from an EMBL/GenBank/DDBJ whole genome shotgun (WGS) entry which is preliminary data.</text>
</comment>
<dbReference type="GO" id="GO:0005615">
    <property type="term" value="C:extracellular space"/>
    <property type="evidence" value="ECO:0007669"/>
    <property type="project" value="InterPro"/>
</dbReference>
<accession>A0A0J1GVV6</accession>
<keyword evidence="4" id="KW-0812">Transmembrane</keyword>
<dbReference type="Gene3D" id="2.60.120.260">
    <property type="entry name" value="Galactose-binding domain-like"/>
    <property type="match status" value="1"/>
</dbReference>
<gene>
    <name evidence="7" type="ORF">ABT57_24400</name>
</gene>
<dbReference type="SUPFAM" id="SSF49785">
    <property type="entry name" value="Galactose-binding domain-like"/>
    <property type="match status" value="1"/>
</dbReference>
<evidence type="ECO:0000256" key="4">
    <source>
        <dbReference type="SAM" id="Phobius"/>
    </source>
</evidence>
<sequence>MRTFFLAAAVAASYPAWANDAQPHLIYPTETPVILNAEDALRLAQRRFPHTETLVHRYTRTSLLGTHYNFVQHNSADQPCVGALVVTTDQQGQLYRIFNNLIDDPDGCELNLPLPPRAHQLVAPPTGEPVTASMRVFDPDPRTATGEALEAQASSSADEESQGNLEGIAIPAHAYHQADGVEVTRQDGRLYLANSRVMAVDLTELASEAQTPLQGLISVTENEDFLFNREQAAFRDVNAFFHLDHSLQYLNQLGFSGERALFSAPLKVDAQGESGNSSTYLTDIGVLTMGIGGIPDSEDADIVLHELGHAINHQLVPDWKDGDSDGMGEGFGDYWAGAYSFWAQRDRADKFELDVFANWDGLSGVLKSQRSLNDQEARYFPAFDYRAHVSVMGTLSDQLWSTPLFQTLKQAVAQYGEPAFDEFNRIVLEGMAGMGYGVKMYDLAQSTVDAANRLYPEKAYARLLIAQFQYHQILQDDVVVAQRSTLVSSEEGHTAVLPVSLANVSGQPLVSYRAELSLPSLGWRQVIEREHIPTDASEALALDIPLPFGLQCGSPLVLDADIRVSKNADQQPLNLHQQLSFIYGQPVFALPLQTLNRPLTDARLSAQNDKLLLGEDFFVMTVPMTVPGESSVVDDHFAIYLDLAHPQFTDLKVVVRTPSGRSLTLLDYQHKPVAQHEQLFTLANTPELENWLGEPLSGNWTLEVTDRVAGHQGQIHRWGIGPVTTFRCPEADKKESKEPTPAASGSSGGSVGLYSLLAGLVLAGVRRKARHHR</sequence>
<feature type="chain" id="PRO_5005251962" description="P/Homo B domain-containing protein" evidence="5">
    <location>
        <begin position="19"/>
        <end position="773"/>
    </location>
</feature>
<dbReference type="PATRIC" id="fig|320778.3.peg.5220"/>
<reference evidence="7 8" key="1">
    <citation type="submission" date="2015-05" db="EMBL/GenBank/DDBJ databases">
        <title>Photobacterium galathea sp. nov.</title>
        <authorList>
            <person name="Machado H."/>
            <person name="Gram L."/>
        </authorList>
    </citation>
    <scope>NUCLEOTIDE SEQUENCE [LARGE SCALE GENOMIC DNA]</scope>
    <source>
        <strain evidence="7 8">DSM 22954</strain>
    </source>
</reference>
<feature type="transmembrane region" description="Helical" evidence="4">
    <location>
        <begin position="747"/>
        <end position="765"/>
    </location>
</feature>
<evidence type="ECO:0000313" key="8">
    <source>
        <dbReference type="Proteomes" id="UP000035909"/>
    </source>
</evidence>
<evidence type="ECO:0000256" key="1">
    <source>
        <dbReference type="ARBA" id="ARBA00022670"/>
    </source>
</evidence>
<dbReference type="EMBL" id="LDOU01000039">
    <property type="protein sequence ID" value="KLV03756.1"/>
    <property type="molecule type" value="Genomic_DNA"/>
</dbReference>
<keyword evidence="5" id="KW-0732">Signal</keyword>
<keyword evidence="4" id="KW-1133">Transmembrane helix</keyword>
<dbReference type="GO" id="GO:0004252">
    <property type="term" value="F:serine-type endopeptidase activity"/>
    <property type="evidence" value="ECO:0007669"/>
    <property type="project" value="InterPro"/>
</dbReference>
<keyword evidence="1" id="KW-0645">Protease</keyword>
<feature type="region of interest" description="Disordered" evidence="3">
    <location>
        <begin position="138"/>
        <end position="163"/>
    </location>
</feature>
<dbReference type="InterPro" id="IPR002884">
    <property type="entry name" value="P_dom"/>
</dbReference>
<feature type="domain" description="P/Homo B" evidence="6">
    <location>
        <begin position="589"/>
        <end position="731"/>
    </location>
</feature>
<dbReference type="SUPFAM" id="SSF55486">
    <property type="entry name" value="Metalloproteases ('zincins'), catalytic domain"/>
    <property type="match status" value="1"/>
</dbReference>
<dbReference type="Proteomes" id="UP000035909">
    <property type="component" value="Unassembled WGS sequence"/>
</dbReference>
<dbReference type="InterPro" id="IPR008979">
    <property type="entry name" value="Galactose-bd-like_sf"/>
</dbReference>
<dbReference type="GO" id="GO:0006508">
    <property type="term" value="P:proteolysis"/>
    <property type="evidence" value="ECO:0007669"/>
    <property type="project" value="UniProtKB-KW"/>
</dbReference>
<keyword evidence="2" id="KW-0378">Hydrolase</keyword>
<feature type="signal peptide" evidence="5">
    <location>
        <begin position="1"/>
        <end position="18"/>
    </location>
</feature>
<evidence type="ECO:0000256" key="5">
    <source>
        <dbReference type="SAM" id="SignalP"/>
    </source>
</evidence>
<feature type="compositionally biased region" description="Low complexity" evidence="3">
    <location>
        <begin position="147"/>
        <end position="156"/>
    </location>
</feature>
<dbReference type="Pfam" id="PF01483">
    <property type="entry name" value="P_proprotein"/>
    <property type="match status" value="1"/>
</dbReference>
<dbReference type="Pfam" id="PF02128">
    <property type="entry name" value="Peptidase_M36"/>
    <property type="match status" value="1"/>
</dbReference>
<proteinExistence type="predicted"/>
<protein>
    <recommendedName>
        <fullName evidence="6">P/Homo B domain-containing protein</fullName>
    </recommendedName>
</protein>
<keyword evidence="4" id="KW-0472">Membrane</keyword>